<keyword evidence="2" id="KW-0812">Transmembrane</keyword>
<name>A0ABU2YN40_9FLAO</name>
<organism evidence="3 4">
    <name type="scientific">Microcosmobacter mediterraneus</name>
    <dbReference type="NCBI Taxonomy" id="3075607"/>
    <lineage>
        <taxon>Bacteria</taxon>
        <taxon>Pseudomonadati</taxon>
        <taxon>Bacteroidota</taxon>
        <taxon>Flavobacteriia</taxon>
        <taxon>Flavobacteriales</taxon>
        <taxon>Flavobacteriaceae</taxon>
        <taxon>Microcosmobacter</taxon>
    </lineage>
</organism>
<evidence type="ECO:0000313" key="4">
    <source>
        <dbReference type="Proteomes" id="UP001259492"/>
    </source>
</evidence>
<dbReference type="Proteomes" id="UP001259492">
    <property type="component" value="Unassembled WGS sequence"/>
</dbReference>
<keyword evidence="4" id="KW-1185">Reference proteome</keyword>
<dbReference type="EMBL" id="JAVRIA010000009">
    <property type="protein sequence ID" value="MDT0559546.1"/>
    <property type="molecule type" value="Genomic_DNA"/>
</dbReference>
<keyword evidence="2" id="KW-0472">Membrane</keyword>
<gene>
    <name evidence="3" type="ORF">RM697_12855</name>
</gene>
<dbReference type="Pfam" id="PF19578">
    <property type="entry name" value="DUF6090"/>
    <property type="match status" value="1"/>
</dbReference>
<reference evidence="3 4" key="1">
    <citation type="submission" date="2023-09" db="EMBL/GenBank/DDBJ databases">
        <authorList>
            <person name="Rey-Velasco X."/>
        </authorList>
    </citation>
    <scope>NUCLEOTIDE SEQUENCE [LARGE SCALE GENOMIC DNA]</scope>
    <source>
        <strain evidence="3 4">W332</strain>
    </source>
</reference>
<feature type="transmembrane region" description="Helical" evidence="2">
    <location>
        <begin position="21"/>
        <end position="42"/>
    </location>
</feature>
<keyword evidence="2" id="KW-1133">Transmembrane helix</keyword>
<dbReference type="InterPro" id="IPR045749">
    <property type="entry name" value="DUF6090"/>
</dbReference>
<dbReference type="RefSeq" id="WP_311428308.1">
    <property type="nucleotide sequence ID" value="NZ_JAVRIA010000009.1"/>
</dbReference>
<keyword evidence="1" id="KW-0175">Coiled coil</keyword>
<evidence type="ECO:0000256" key="2">
    <source>
        <dbReference type="SAM" id="Phobius"/>
    </source>
</evidence>
<sequence length="246" mass="28663">MIKFFRKIRQKMLTENKYSKYLIYAIGEIVLVVIGILIALGINNWNEEGKLNNKRQQYYNQLISDINKDIEITTNIITKFKTHNQQYLDNLNNYTNKDITLSELLNNYRQIKLKAYQIRFNSSTMTSLISSGDIELLEPKLRNKLIDLGRLQELTIKDFDFTNNGASGIVQNISSMIGSVPLQKNLEKHNSLNELRMKNNMSQLVLAYEGAHNWIYLAQKDAIEGLEEMEKELREITEIINLKIKK</sequence>
<protein>
    <submittedName>
        <fullName evidence="3">DUF6090 family protein</fullName>
    </submittedName>
</protein>
<evidence type="ECO:0000256" key="1">
    <source>
        <dbReference type="SAM" id="Coils"/>
    </source>
</evidence>
<accession>A0ABU2YN40</accession>
<evidence type="ECO:0000313" key="3">
    <source>
        <dbReference type="EMBL" id="MDT0559546.1"/>
    </source>
</evidence>
<feature type="coiled-coil region" evidence="1">
    <location>
        <begin position="219"/>
        <end position="246"/>
    </location>
</feature>
<comment type="caution">
    <text evidence="3">The sequence shown here is derived from an EMBL/GenBank/DDBJ whole genome shotgun (WGS) entry which is preliminary data.</text>
</comment>
<proteinExistence type="predicted"/>